<sequence length="92" mass="10513">MKKIDKETMKEISNKLMIDLTDKEIEIIIDEVSKSISDLNAIKSMNLDGVIPTNFVNISVNNDFREDVVVEFENKEKLLKCAKEIEKGLVKV</sequence>
<evidence type="ECO:0000313" key="2">
    <source>
        <dbReference type="Proteomes" id="UP000028523"/>
    </source>
</evidence>
<dbReference type="RefSeq" id="WP_004025299.1">
    <property type="nucleotide sequence ID" value="NZ_AWQU01000073.1"/>
</dbReference>
<gene>
    <name evidence="1" type="primary">gatC</name>
    <name evidence="1" type="ORF">P271_499</name>
</gene>
<organism evidence="1 2">
    <name type="scientific">Malacoplasma iowae DK-CPA</name>
    <dbReference type="NCBI Taxonomy" id="1394179"/>
    <lineage>
        <taxon>Bacteria</taxon>
        <taxon>Bacillati</taxon>
        <taxon>Mycoplasmatota</taxon>
        <taxon>Mycoplasmoidales</taxon>
        <taxon>Mycoplasmoidaceae</taxon>
        <taxon>Malacoplasma</taxon>
    </lineage>
</organism>
<dbReference type="InterPro" id="IPR036113">
    <property type="entry name" value="Asp/Glu-ADT_sf_sub_c"/>
</dbReference>
<accession>A0A084U3W3</accession>
<proteinExistence type="predicted"/>
<dbReference type="GeneID" id="96866456"/>
<dbReference type="GO" id="GO:0016740">
    <property type="term" value="F:transferase activity"/>
    <property type="evidence" value="ECO:0007669"/>
    <property type="project" value="UniProtKB-KW"/>
</dbReference>
<dbReference type="Proteomes" id="UP000028523">
    <property type="component" value="Unassembled WGS sequence"/>
</dbReference>
<dbReference type="AlphaFoldDB" id="A0A084U3W3"/>
<keyword evidence="2" id="KW-1185">Reference proteome</keyword>
<evidence type="ECO:0000313" key="1">
    <source>
        <dbReference type="EMBL" id="KFB07649.1"/>
    </source>
</evidence>
<reference evidence="1 2" key="1">
    <citation type="journal article" date="2014" name="PLoS ONE">
        <title>Reduction of Hydrogen Peroxide Accumulation and Toxicity by a Catalase from Mycoplasma iowae.</title>
        <authorList>
            <person name="Pritchard R.E."/>
            <person name="Prassinos A.J."/>
            <person name="Osborne J.D."/>
            <person name="Raviv Z."/>
            <person name="Balish M.F."/>
        </authorList>
    </citation>
    <scope>NUCLEOTIDE SEQUENCE [LARGE SCALE GENOMIC DNA]</scope>
    <source>
        <strain evidence="1 2">DK-CPA</strain>
    </source>
</reference>
<dbReference type="EMBL" id="AWQU01000073">
    <property type="protein sequence ID" value="KFB07649.1"/>
    <property type="molecule type" value="Genomic_DNA"/>
</dbReference>
<dbReference type="GO" id="GO:0006450">
    <property type="term" value="P:regulation of translational fidelity"/>
    <property type="evidence" value="ECO:0007669"/>
    <property type="project" value="InterPro"/>
</dbReference>
<dbReference type="Pfam" id="PF02686">
    <property type="entry name" value="GatC"/>
    <property type="match status" value="1"/>
</dbReference>
<keyword evidence="1" id="KW-0808">Transferase</keyword>
<protein>
    <submittedName>
        <fullName evidence="1">Aspartyl/glutamyl-tRNA(Asn/Gln) amidotransferase, C subunit</fullName>
    </submittedName>
</protein>
<name>A0A084U3W3_MALIO</name>
<dbReference type="InterPro" id="IPR003837">
    <property type="entry name" value="GatC"/>
</dbReference>
<dbReference type="SUPFAM" id="SSF141000">
    <property type="entry name" value="Glu-tRNAGln amidotransferase C subunit"/>
    <property type="match status" value="1"/>
</dbReference>
<comment type="caution">
    <text evidence="1">The sequence shown here is derived from an EMBL/GenBank/DDBJ whole genome shotgun (WGS) entry which is preliminary data.</text>
</comment>